<feature type="domain" description="Ricin B lectin" evidence="1">
    <location>
        <begin position="192"/>
        <end position="326"/>
    </location>
</feature>
<keyword evidence="3" id="KW-1185">Reference proteome</keyword>
<proteinExistence type="predicted"/>
<dbReference type="SUPFAM" id="SSF50370">
    <property type="entry name" value="Ricin B-like lectins"/>
    <property type="match status" value="2"/>
</dbReference>
<dbReference type="InterPro" id="IPR035992">
    <property type="entry name" value="Ricin_B-like_lectins"/>
</dbReference>
<evidence type="ECO:0000259" key="1">
    <source>
        <dbReference type="SMART" id="SM00458"/>
    </source>
</evidence>
<sequence length="810" mass="91471">MRHHFKYIIFLFILVFVCKDLNAQRVGETYYIQSAIAGKYLDVQNNQTANGTPLHLWRYNGGNAQKFTLEDAGGGYFHIKFRLGKYLHVQHGSNQPRVLAHLWEGKSNDNSKWRFITAPNGYFYIQSKKGTYLDVKGGQSADGTPIWMYVLNKGNAQRWKLKKASYTQSSNGASTAVVVSGSNVNKNVKVGKTYYIQSAIGAKYMDVKMAGTANGTPIHLWRYNGGNAQKFIFENAGSGYFYIKSVLGKYLHVQGASNQPRVLAHLWTGKGGDQTKWQFIKAPNGYHYIRSKKGTYLDVKGGVSTDGTPIWMYPLNRGNAQRWKLNEVPAATGTSVIKTPLLLNSSTMYSYLANVATISPANIKKKSPKGPDFEEGAKAVFSNLDGELTNRFRHYVTSKFSRLDANLIPDKEPNSGVFYYVPNSYHLSWDSDLDKHKLRINYSRNTDGRADKSTRVSATLSSGIMVSEIKFMENMLDEMRKNTPFKNIPIELRPLPVESPRIEFQGGGFDINGDQITIVAFSDFGEDIEMSFTTSDDNIDAMKNGELQNKMSFILHFNSSVDNEQTYDIPADISIKDEQSYGIFDVELPTLQNVKNLAPFPIIVKYLHVLTAKGENSEIIPYIYSFELGDKTIQPNDILKFNKPSGFRLPAKDKPLRAFVEYRLLPCEPCTQKIINGLTGGITSATKQEVKFKTINLLRSTGAETVLIYMKSHQLDPGKQREVETYEPIEINEDGSEAKSPKFYLLNGEQPDFKYKVGLMMEDGKLYESNTWIRGDKLKVFLTEINLKSHFDTWPKAEEMESENENDDDN</sequence>
<dbReference type="InterPro" id="IPR000772">
    <property type="entry name" value="Ricin_B_lectin"/>
</dbReference>
<accession>A0ABT8WSU1</accession>
<dbReference type="Proteomes" id="UP001176806">
    <property type="component" value="Unassembled WGS sequence"/>
</dbReference>
<gene>
    <name evidence="2" type="ORF">Q4Q40_18725</name>
</gene>
<dbReference type="Pfam" id="PF14200">
    <property type="entry name" value="RicinB_lectin_2"/>
    <property type="match status" value="3"/>
</dbReference>
<reference evidence="2" key="1">
    <citation type="submission" date="2023-07" db="EMBL/GenBank/DDBJ databases">
        <title>Two novel species in the genus Flavivirga.</title>
        <authorList>
            <person name="Kwon K."/>
        </authorList>
    </citation>
    <scope>NUCLEOTIDE SEQUENCE</scope>
    <source>
        <strain evidence="2">KACC 14158</strain>
    </source>
</reference>
<name>A0ABT8WSU1_9FLAO</name>
<dbReference type="PROSITE" id="PS50231">
    <property type="entry name" value="RICIN_B_LECTIN"/>
    <property type="match status" value="2"/>
</dbReference>
<dbReference type="SMART" id="SM00458">
    <property type="entry name" value="RICIN"/>
    <property type="match status" value="2"/>
</dbReference>
<comment type="caution">
    <text evidence="2">The sequence shown here is derived from an EMBL/GenBank/DDBJ whole genome shotgun (WGS) entry which is preliminary data.</text>
</comment>
<evidence type="ECO:0000313" key="3">
    <source>
        <dbReference type="Proteomes" id="UP001176806"/>
    </source>
</evidence>
<dbReference type="EMBL" id="JAUOEL010000007">
    <property type="protein sequence ID" value="MDO5976238.1"/>
    <property type="molecule type" value="Genomic_DNA"/>
</dbReference>
<evidence type="ECO:0000313" key="2">
    <source>
        <dbReference type="EMBL" id="MDO5976238.1"/>
    </source>
</evidence>
<feature type="domain" description="Ricin B lectin" evidence="1">
    <location>
        <begin position="27"/>
        <end position="162"/>
    </location>
</feature>
<dbReference type="Gene3D" id="2.80.10.50">
    <property type="match status" value="5"/>
</dbReference>
<organism evidence="2 3">
    <name type="scientific">Flavivirga jejuensis</name>
    <dbReference type="NCBI Taxonomy" id="870487"/>
    <lineage>
        <taxon>Bacteria</taxon>
        <taxon>Pseudomonadati</taxon>
        <taxon>Bacteroidota</taxon>
        <taxon>Flavobacteriia</taxon>
        <taxon>Flavobacteriales</taxon>
        <taxon>Flavobacteriaceae</taxon>
        <taxon>Flavivirga</taxon>
    </lineage>
</organism>
<dbReference type="RefSeq" id="WP_303303510.1">
    <property type="nucleotide sequence ID" value="NZ_BAABDA010000028.1"/>
</dbReference>
<protein>
    <submittedName>
        <fullName evidence="2">RICIN domain-containing protein</fullName>
    </submittedName>
</protein>
<dbReference type="CDD" id="cd00161">
    <property type="entry name" value="beta-trefoil_Ricin-like"/>
    <property type="match status" value="2"/>
</dbReference>